<dbReference type="InterPro" id="IPR002347">
    <property type="entry name" value="SDR_fam"/>
</dbReference>
<dbReference type="PRINTS" id="PR00080">
    <property type="entry name" value="SDRFAMILY"/>
</dbReference>
<protein>
    <submittedName>
        <fullName evidence="4">Short-chain dehydrogenase</fullName>
    </submittedName>
</protein>
<dbReference type="PANTHER" id="PTHR43976:SF16">
    <property type="entry name" value="SHORT-CHAIN DEHYDROGENASE_REDUCTASE FAMILY PROTEIN"/>
    <property type="match status" value="1"/>
</dbReference>
<reference evidence="5" key="1">
    <citation type="submission" date="2016-10" db="EMBL/GenBank/DDBJ databases">
        <authorList>
            <person name="Varghese N."/>
            <person name="Submissions S."/>
        </authorList>
    </citation>
    <scope>NUCLEOTIDE SEQUENCE [LARGE SCALE GENOMIC DNA]</scope>
    <source>
        <strain evidence="5">DSM 45421</strain>
    </source>
</reference>
<evidence type="ECO:0000256" key="3">
    <source>
        <dbReference type="RuleBase" id="RU000363"/>
    </source>
</evidence>
<dbReference type="EMBL" id="FMZF01000006">
    <property type="protein sequence ID" value="SDD29069.1"/>
    <property type="molecule type" value="Genomic_DNA"/>
</dbReference>
<evidence type="ECO:0000313" key="5">
    <source>
        <dbReference type="Proteomes" id="UP000199416"/>
    </source>
</evidence>
<dbReference type="SUPFAM" id="SSF51735">
    <property type="entry name" value="NAD(P)-binding Rossmann-fold domains"/>
    <property type="match status" value="1"/>
</dbReference>
<gene>
    <name evidence="4" type="ORF">SAMN05660690_3896</name>
</gene>
<dbReference type="RefSeq" id="WP_091367979.1">
    <property type="nucleotide sequence ID" value="NZ_FMZF01000006.1"/>
</dbReference>
<accession>A0A1G6TJ60</accession>
<dbReference type="Pfam" id="PF00106">
    <property type="entry name" value="adh_short"/>
    <property type="match status" value="1"/>
</dbReference>
<dbReference type="InterPro" id="IPR051911">
    <property type="entry name" value="SDR_oxidoreductase"/>
</dbReference>
<dbReference type="GO" id="GO:0016491">
    <property type="term" value="F:oxidoreductase activity"/>
    <property type="evidence" value="ECO:0007669"/>
    <property type="project" value="UniProtKB-KW"/>
</dbReference>
<keyword evidence="2" id="KW-0560">Oxidoreductase</keyword>
<name>A0A1G6TJ60_9ACTN</name>
<evidence type="ECO:0000256" key="1">
    <source>
        <dbReference type="ARBA" id="ARBA00006484"/>
    </source>
</evidence>
<dbReference type="PANTHER" id="PTHR43976">
    <property type="entry name" value="SHORT CHAIN DEHYDROGENASE"/>
    <property type="match status" value="1"/>
</dbReference>
<dbReference type="OrthoDB" id="9792003at2"/>
<proteinExistence type="inferred from homology"/>
<dbReference type="AlphaFoldDB" id="A0A1G6TJ60"/>
<organism evidence="4 5">
    <name type="scientific">Geodermatophilus telluris</name>
    <dbReference type="NCBI Taxonomy" id="1190417"/>
    <lineage>
        <taxon>Bacteria</taxon>
        <taxon>Bacillati</taxon>
        <taxon>Actinomycetota</taxon>
        <taxon>Actinomycetes</taxon>
        <taxon>Geodermatophilales</taxon>
        <taxon>Geodermatophilaceae</taxon>
        <taxon>Geodermatophilus</taxon>
    </lineage>
</organism>
<evidence type="ECO:0000256" key="2">
    <source>
        <dbReference type="ARBA" id="ARBA00023002"/>
    </source>
</evidence>
<comment type="similarity">
    <text evidence="1 3">Belongs to the short-chain dehydrogenases/reductases (SDR) family.</text>
</comment>
<dbReference type="Proteomes" id="UP000199416">
    <property type="component" value="Unassembled WGS sequence"/>
</dbReference>
<dbReference type="InterPro" id="IPR036291">
    <property type="entry name" value="NAD(P)-bd_dom_sf"/>
</dbReference>
<keyword evidence="5" id="KW-1185">Reference proteome</keyword>
<evidence type="ECO:0000313" key="4">
    <source>
        <dbReference type="EMBL" id="SDD29069.1"/>
    </source>
</evidence>
<dbReference type="PRINTS" id="PR00081">
    <property type="entry name" value="GDHRDH"/>
</dbReference>
<dbReference type="Gene3D" id="3.40.50.720">
    <property type="entry name" value="NAD(P)-binding Rossmann-like Domain"/>
    <property type="match status" value="1"/>
</dbReference>
<sequence length="282" mass="29730">MTEETSRTWFVTGASSGIGLAVARAAAGRGDNVAALARTTAALDPLVERHGSRVLGQVADVRRPADVEDAVARTLDAFGRIDVVVNNAGYGLFGAVEESTDTQARATFETNVFGVLHVLRATLPVLRAQRSGHVLQGSSYYGRIAEPGVGLLSATKYAVEGLTDALVPELEPLGIKVTLVEPGPTATAFLSNLAVADSIADYDQTVREVQKAIGELPPETFNAPDRVAAAMLSVVDAERPPRRLVTGNFAVKVIREALESQLAELEAWKTTALAVDDVLVAS</sequence>
<dbReference type="STRING" id="1190417.SAMN05660690_3896"/>